<proteinExistence type="predicted"/>
<dbReference type="Proteomes" id="UP000542210">
    <property type="component" value="Unassembled WGS sequence"/>
</dbReference>
<evidence type="ECO:0000313" key="7">
    <source>
        <dbReference type="Proteomes" id="UP000542210"/>
    </source>
</evidence>
<name>A0A7W7D3C4_9ACTN</name>
<feature type="domain" description="HTH merR-type" evidence="5">
    <location>
        <begin position="1"/>
        <end position="68"/>
    </location>
</feature>
<evidence type="ECO:0000259" key="5">
    <source>
        <dbReference type="PROSITE" id="PS50937"/>
    </source>
</evidence>
<sequence length="132" mass="15073">MSIGEIAARFGLAPHVLRHWESVGLLSPSRVAGDRRRYGPDDLYRIAVILRAKEAGLSLDDVRRMMTSRDARRRRALLERHRTDLVRRIAEARASLDLIDCALECDHEDFSSCRHFQTMVEERVGLPAPPRA</sequence>
<evidence type="ECO:0000256" key="4">
    <source>
        <dbReference type="ARBA" id="ARBA00023163"/>
    </source>
</evidence>
<dbReference type="Pfam" id="PF13411">
    <property type="entry name" value="MerR_1"/>
    <property type="match status" value="1"/>
</dbReference>
<evidence type="ECO:0000256" key="2">
    <source>
        <dbReference type="ARBA" id="ARBA00023015"/>
    </source>
</evidence>
<dbReference type="PROSITE" id="PS50937">
    <property type="entry name" value="HTH_MERR_2"/>
    <property type="match status" value="1"/>
</dbReference>
<reference evidence="6 7" key="1">
    <citation type="submission" date="2020-08" db="EMBL/GenBank/DDBJ databases">
        <title>Sequencing the genomes of 1000 actinobacteria strains.</title>
        <authorList>
            <person name="Klenk H.-P."/>
        </authorList>
    </citation>
    <scope>NUCLEOTIDE SEQUENCE [LARGE SCALE GENOMIC DNA]</scope>
    <source>
        <strain evidence="6 7">DSM 45784</strain>
    </source>
</reference>
<dbReference type="AlphaFoldDB" id="A0A7W7D3C4"/>
<dbReference type="InterPro" id="IPR047057">
    <property type="entry name" value="MerR_fam"/>
</dbReference>
<keyword evidence="2" id="KW-0805">Transcription regulation</keyword>
<protein>
    <submittedName>
        <fullName evidence="6">DNA-binding transcriptional MerR regulator</fullName>
    </submittedName>
</protein>
<organism evidence="6 7">
    <name type="scientific">Sphaerisporangium siamense</name>
    <dbReference type="NCBI Taxonomy" id="795645"/>
    <lineage>
        <taxon>Bacteria</taxon>
        <taxon>Bacillati</taxon>
        <taxon>Actinomycetota</taxon>
        <taxon>Actinomycetes</taxon>
        <taxon>Streptosporangiales</taxon>
        <taxon>Streptosporangiaceae</taxon>
        <taxon>Sphaerisporangium</taxon>
    </lineage>
</organism>
<gene>
    <name evidence="6" type="ORF">BJ982_001099</name>
</gene>
<keyword evidence="3 6" id="KW-0238">DNA-binding</keyword>
<keyword evidence="1" id="KW-0678">Repressor</keyword>
<evidence type="ECO:0000256" key="1">
    <source>
        <dbReference type="ARBA" id="ARBA00022491"/>
    </source>
</evidence>
<dbReference type="CDD" id="cd00592">
    <property type="entry name" value="HTH_MerR-like"/>
    <property type="match status" value="1"/>
</dbReference>
<dbReference type="SMART" id="SM00422">
    <property type="entry name" value="HTH_MERR"/>
    <property type="match status" value="1"/>
</dbReference>
<comment type="caution">
    <text evidence="6">The sequence shown here is derived from an EMBL/GenBank/DDBJ whole genome shotgun (WGS) entry which is preliminary data.</text>
</comment>
<dbReference type="Gene3D" id="1.10.1660.10">
    <property type="match status" value="1"/>
</dbReference>
<dbReference type="PANTHER" id="PTHR30204:SF69">
    <property type="entry name" value="MERR-FAMILY TRANSCRIPTIONAL REGULATOR"/>
    <property type="match status" value="1"/>
</dbReference>
<evidence type="ECO:0000256" key="3">
    <source>
        <dbReference type="ARBA" id="ARBA00023125"/>
    </source>
</evidence>
<dbReference type="InterPro" id="IPR000551">
    <property type="entry name" value="MerR-type_HTH_dom"/>
</dbReference>
<dbReference type="PRINTS" id="PR00040">
    <property type="entry name" value="HTHMERR"/>
</dbReference>
<dbReference type="GO" id="GO:0003700">
    <property type="term" value="F:DNA-binding transcription factor activity"/>
    <property type="evidence" value="ECO:0007669"/>
    <property type="project" value="InterPro"/>
</dbReference>
<accession>A0A7W7D3C4</accession>
<dbReference type="SUPFAM" id="SSF46955">
    <property type="entry name" value="Putative DNA-binding domain"/>
    <property type="match status" value="1"/>
</dbReference>
<dbReference type="GO" id="GO:0003677">
    <property type="term" value="F:DNA binding"/>
    <property type="evidence" value="ECO:0007669"/>
    <property type="project" value="UniProtKB-KW"/>
</dbReference>
<dbReference type="PANTHER" id="PTHR30204">
    <property type="entry name" value="REDOX-CYCLING DRUG-SENSING TRANSCRIPTIONAL ACTIVATOR SOXR"/>
    <property type="match status" value="1"/>
</dbReference>
<keyword evidence="4" id="KW-0804">Transcription</keyword>
<dbReference type="RefSeq" id="WP_184877168.1">
    <property type="nucleotide sequence ID" value="NZ_BOOV01000024.1"/>
</dbReference>
<evidence type="ECO:0000313" key="6">
    <source>
        <dbReference type="EMBL" id="MBB4699555.1"/>
    </source>
</evidence>
<dbReference type="InterPro" id="IPR009061">
    <property type="entry name" value="DNA-bd_dom_put_sf"/>
</dbReference>
<keyword evidence="7" id="KW-1185">Reference proteome</keyword>
<dbReference type="EMBL" id="JACHND010000001">
    <property type="protein sequence ID" value="MBB4699555.1"/>
    <property type="molecule type" value="Genomic_DNA"/>
</dbReference>